<protein>
    <submittedName>
        <fullName evidence="2">Uncharacterized protein</fullName>
    </submittedName>
</protein>
<proteinExistence type="predicted"/>
<accession>A0A915KW67</accession>
<reference evidence="2" key="1">
    <citation type="submission" date="2022-11" db="UniProtKB">
        <authorList>
            <consortium name="WormBaseParasite"/>
        </authorList>
    </citation>
    <scope>IDENTIFICATION</scope>
</reference>
<organism evidence="1 2">
    <name type="scientific">Romanomermis culicivorax</name>
    <name type="common">Nematode worm</name>
    <dbReference type="NCBI Taxonomy" id="13658"/>
    <lineage>
        <taxon>Eukaryota</taxon>
        <taxon>Metazoa</taxon>
        <taxon>Ecdysozoa</taxon>
        <taxon>Nematoda</taxon>
        <taxon>Enoplea</taxon>
        <taxon>Dorylaimia</taxon>
        <taxon>Mermithida</taxon>
        <taxon>Mermithoidea</taxon>
        <taxon>Mermithidae</taxon>
        <taxon>Romanomermis</taxon>
    </lineage>
</organism>
<evidence type="ECO:0000313" key="2">
    <source>
        <dbReference type="WBParaSite" id="nRc.2.0.1.t42723-RA"/>
    </source>
</evidence>
<dbReference type="Proteomes" id="UP000887565">
    <property type="component" value="Unplaced"/>
</dbReference>
<name>A0A915KW67_ROMCU</name>
<dbReference type="WBParaSite" id="nRc.2.0.1.t42723-RA">
    <property type="protein sequence ID" value="nRc.2.0.1.t42723-RA"/>
    <property type="gene ID" value="nRc.2.0.1.g42723"/>
</dbReference>
<keyword evidence="1" id="KW-1185">Reference proteome</keyword>
<sequence length="288" mass="31594">MSTAPDLVITGTIPSVSVNTTLLIPQTTTKPSLKTMETSTAAIQNVGVPFIETTMTTSTPVLDSSATTELSLMTITSLSQTVLTTSMKDAGLLITTVQQGSTTLEGLTGTTSSSFLASVTSSNVVFNIIPKNSFPVVLPHRLNTLGQQIVMSDHLQLQSRNKAVQHWKAEWEQHQHHFLCQCLRIMIIYASESVSEAQIVSLPNDNLKYYVVTVQQYSTTFKDVTVATSTVFIVSPTSAIECDDSTANQQLMMSLDCKMQSHRPKNRQLSQHLKQLLQHPKLALNLQQ</sequence>
<evidence type="ECO:0000313" key="1">
    <source>
        <dbReference type="Proteomes" id="UP000887565"/>
    </source>
</evidence>
<dbReference type="AlphaFoldDB" id="A0A915KW67"/>